<dbReference type="STRING" id="696762.PFRI_13400"/>
<dbReference type="OrthoDB" id="9813918at2"/>
<comment type="caution">
    <text evidence="3">The sequence shown here is derived from an EMBL/GenBank/DDBJ whole genome shotgun (WGS) entry which is preliminary data.</text>
</comment>
<dbReference type="Pfam" id="PF12850">
    <property type="entry name" value="Metallophos_2"/>
    <property type="match status" value="1"/>
</dbReference>
<evidence type="ECO:0000256" key="1">
    <source>
        <dbReference type="ARBA" id="ARBA00008950"/>
    </source>
</evidence>
<protein>
    <submittedName>
        <fullName evidence="3">Calcineurin-like phosphoesterase superfamily domain protein</fullName>
    </submittedName>
</protein>
<comment type="similarity">
    <text evidence="1">Belongs to the metallophosphoesterase superfamily. YfcE family.</text>
</comment>
<gene>
    <name evidence="3" type="ORF">PFRI_13400</name>
</gene>
<dbReference type="InterPro" id="IPR024654">
    <property type="entry name" value="Calcineurin-like_PHP_lpxH"/>
</dbReference>
<dbReference type="RefSeq" id="WP_072629934.1">
    <property type="nucleotide sequence ID" value="NZ_MLCB01000099.1"/>
</dbReference>
<dbReference type="Gene3D" id="3.60.21.10">
    <property type="match status" value="1"/>
</dbReference>
<feature type="domain" description="Calcineurin-like phosphoesterase" evidence="2">
    <location>
        <begin position="26"/>
        <end position="201"/>
    </location>
</feature>
<reference evidence="3 4" key="1">
    <citation type="submission" date="2016-10" db="EMBL/GenBank/DDBJ databases">
        <title>Genome sequence of Planktotalea frisia SH6-1.</title>
        <authorList>
            <person name="Poehlein A."/>
            <person name="Bakenhus I."/>
            <person name="Voget S."/>
            <person name="Brinkhoff T."/>
            <person name="Simon M."/>
        </authorList>
    </citation>
    <scope>NUCLEOTIDE SEQUENCE [LARGE SCALE GENOMIC DNA]</scope>
    <source>
        <strain evidence="3 4">SH6-1</strain>
    </source>
</reference>
<dbReference type="Proteomes" id="UP000184514">
    <property type="component" value="Unassembled WGS sequence"/>
</dbReference>
<accession>A0A1L9NYQ1</accession>
<name>A0A1L9NYQ1_9RHOB</name>
<keyword evidence="4" id="KW-1185">Reference proteome</keyword>
<sequence>MRIDDLGELNGEVTVFGGPYSNIQALVALMATARGTLICTGDLVAYCGSPNAVIERIQESDVHLLAGNCEKQLAANALDCGCGFEDGTTCDLLSSAWYAYANAQVGADARAWMARLPDVLTFTQMGRKTALLHGGITDVALFLWSVSPEQHFLEELDALNILCGDVDVVIAGHSGIAFEREIAGVRWINAGVIGMPPHDGTARTEFLRISDIGEYRFERLSYDVDSAVKDMQDAGLTQGYHRALSSGVWPSEDVLPQALRR</sequence>
<evidence type="ECO:0000259" key="2">
    <source>
        <dbReference type="Pfam" id="PF12850"/>
    </source>
</evidence>
<evidence type="ECO:0000313" key="4">
    <source>
        <dbReference type="Proteomes" id="UP000184514"/>
    </source>
</evidence>
<evidence type="ECO:0000313" key="3">
    <source>
        <dbReference type="EMBL" id="OJI94406.1"/>
    </source>
</evidence>
<dbReference type="AlphaFoldDB" id="A0A1L9NYQ1"/>
<dbReference type="InterPro" id="IPR029052">
    <property type="entry name" value="Metallo-depent_PP-like"/>
</dbReference>
<dbReference type="SUPFAM" id="SSF56300">
    <property type="entry name" value="Metallo-dependent phosphatases"/>
    <property type="match status" value="1"/>
</dbReference>
<organism evidence="3 4">
    <name type="scientific">Planktotalea frisia</name>
    <dbReference type="NCBI Taxonomy" id="696762"/>
    <lineage>
        <taxon>Bacteria</taxon>
        <taxon>Pseudomonadati</taxon>
        <taxon>Pseudomonadota</taxon>
        <taxon>Alphaproteobacteria</taxon>
        <taxon>Rhodobacterales</taxon>
        <taxon>Paracoccaceae</taxon>
        <taxon>Planktotalea</taxon>
    </lineage>
</organism>
<proteinExistence type="inferred from homology"/>
<dbReference type="EMBL" id="MLCB01000099">
    <property type="protein sequence ID" value="OJI94406.1"/>
    <property type="molecule type" value="Genomic_DNA"/>
</dbReference>